<evidence type="ECO:0000313" key="3">
    <source>
        <dbReference type="Proteomes" id="UP000001744"/>
    </source>
</evidence>
<dbReference type="AlphaFoldDB" id="B6JXK6"/>
<evidence type="ECO:0000313" key="2">
    <source>
        <dbReference type="JaponicusDB" id="SJAG_00148"/>
    </source>
</evidence>
<dbReference type="GeneID" id="7049711"/>
<sequence>MLWKRTNRCIRPPQLLKSLQCRSSSASPSFQNEIHKLRVKFQQELSTARECRLKKSKDTRPSARRNNTFTEQRAAIDALIPTIRYEPIKELPSAEFQKQRKNNAKKMLFKKKATLIKKISSLYTSPSNFIVSHEQLDTEIERAFDPTFFRTFDPLPASSSASSSSFSYESLFLDDLNDATLQPKLEKVLLRDLRKKV</sequence>
<dbReference type="Proteomes" id="UP000001744">
    <property type="component" value="Unassembled WGS sequence"/>
</dbReference>
<accession>B6JXK6</accession>
<dbReference type="Pfam" id="PF26163">
    <property type="entry name" value="mS26"/>
    <property type="match status" value="1"/>
</dbReference>
<organism evidence="1 3">
    <name type="scientific">Schizosaccharomyces japonicus (strain yFS275 / FY16936)</name>
    <name type="common">Fission yeast</name>
    <dbReference type="NCBI Taxonomy" id="402676"/>
    <lineage>
        <taxon>Eukaryota</taxon>
        <taxon>Fungi</taxon>
        <taxon>Dikarya</taxon>
        <taxon>Ascomycota</taxon>
        <taxon>Taphrinomycotina</taxon>
        <taxon>Schizosaccharomycetes</taxon>
        <taxon>Schizosaccharomycetales</taxon>
        <taxon>Schizosaccharomycetaceae</taxon>
        <taxon>Schizosaccharomyces</taxon>
    </lineage>
</organism>
<evidence type="ECO:0000313" key="1">
    <source>
        <dbReference type="EMBL" id="EEB05150.1"/>
    </source>
</evidence>
<dbReference type="VEuPathDB" id="FungiDB:SJAG_00148"/>
<dbReference type="EMBL" id="KE651166">
    <property type="protein sequence ID" value="EEB05150.1"/>
    <property type="molecule type" value="Genomic_DNA"/>
</dbReference>
<protein>
    <submittedName>
        <fullName evidence="1">Uncharacterized protein</fullName>
    </submittedName>
</protein>
<reference evidence="1 3" key="1">
    <citation type="journal article" date="2011" name="Science">
        <title>Comparative functional genomics of the fission yeasts.</title>
        <authorList>
            <person name="Rhind N."/>
            <person name="Chen Z."/>
            <person name="Yassour M."/>
            <person name="Thompson D.A."/>
            <person name="Haas B.J."/>
            <person name="Habib N."/>
            <person name="Wapinski I."/>
            <person name="Roy S."/>
            <person name="Lin M.F."/>
            <person name="Heiman D.I."/>
            <person name="Young S.K."/>
            <person name="Furuya K."/>
            <person name="Guo Y."/>
            <person name="Pidoux A."/>
            <person name="Chen H.M."/>
            <person name="Robbertse B."/>
            <person name="Goldberg J.M."/>
            <person name="Aoki K."/>
            <person name="Bayne E.H."/>
            <person name="Berlin A.M."/>
            <person name="Desjardins C.A."/>
            <person name="Dobbs E."/>
            <person name="Dukaj L."/>
            <person name="Fan L."/>
            <person name="FitzGerald M.G."/>
            <person name="French C."/>
            <person name="Gujja S."/>
            <person name="Hansen K."/>
            <person name="Keifenheim D."/>
            <person name="Levin J.Z."/>
            <person name="Mosher R.A."/>
            <person name="Mueller C.A."/>
            <person name="Pfiffner J."/>
            <person name="Priest M."/>
            <person name="Russ C."/>
            <person name="Smialowska A."/>
            <person name="Swoboda P."/>
            <person name="Sykes S.M."/>
            <person name="Vaughn M."/>
            <person name="Vengrova S."/>
            <person name="Yoder R."/>
            <person name="Zeng Q."/>
            <person name="Allshire R."/>
            <person name="Baulcombe D."/>
            <person name="Birren B.W."/>
            <person name="Brown W."/>
            <person name="Ekwall K."/>
            <person name="Kellis M."/>
            <person name="Leatherwood J."/>
            <person name="Levin H."/>
            <person name="Margalit H."/>
            <person name="Martienssen R."/>
            <person name="Nieduszynski C.A."/>
            <person name="Spatafora J.W."/>
            <person name="Friedman N."/>
            <person name="Dalgaard J.Z."/>
            <person name="Baumann P."/>
            <person name="Niki H."/>
            <person name="Regev A."/>
            <person name="Nusbaum C."/>
        </authorList>
    </citation>
    <scope>NUCLEOTIDE SEQUENCE [LARGE SCALE GENOMIC DNA]</scope>
    <source>
        <strain evidence="3">yFS275 / FY16936</strain>
    </source>
</reference>
<name>B6JXK6_SCHJY</name>
<dbReference type="HOGENOM" id="CLU_1384878_0_0_1"/>
<dbReference type="RefSeq" id="XP_002171443.1">
    <property type="nucleotide sequence ID" value="XM_002171407.2"/>
</dbReference>
<keyword evidence="3" id="KW-1185">Reference proteome</keyword>
<proteinExistence type="predicted"/>
<gene>
    <name evidence="2" type="primary">mrps26</name>
    <name evidence="1" type="ORF">SJAG_00148</name>
</gene>
<dbReference type="InterPro" id="IPR058940">
    <property type="entry name" value="mS26_fungi"/>
</dbReference>
<dbReference type="JaponicusDB" id="SJAG_00148">
    <property type="gene designation" value="mrps26"/>
</dbReference>